<dbReference type="PANTHER" id="PTHR30572">
    <property type="entry name" value="MEMBRANE COMPONENT OF TRANSPORTER-RELATED"/>
    <property type="match status" value="1"/>
</dbReference>
<dbReference type="OrthoDB" id="9812886at2"/>
<comment type="caution">
    <text evidence="9">The sequence shown here is derived from an EMBL/GenBank/DDBJ whole genome shotgun (WGS) entry which is preliminary data.</text>
</comment>
<feature type="domain" description="ABC3 transporter permease C-terminal" evidence="8">
    <location>
        <begin position="321"/>
        <end position="479"/>
    </location>
</feature>
<accession>A0A919LCL6</accession>
<dbReference type="PANTHER" id="PTHR30572:SF9">
    <property type="entry name" value="ABC TRANSPORTER PERMEASE PROTEIN"/>
    <property type="match status" value="1"/>
</dbReference>
<evidence type="ECO:0000256" key="4">
    <source>
        <dbReference type="ARBA" id="ARBA00022989"/>
    </source>
</evidence>
<keyword evidence="5 7" id="KW-0472">Membrane</keyword>
<reference evidence="9" key="1">
    <citation type="submission" date="2020-09" db="EMBL/GenBank/DDBJ databases">
        <title>Whole genome shotgun sequence of Streptomyces xanthophaeus NBRC 12829.</title>
        <authorList>
            <person name="Komaki H."/>
            <person name="Tamura T."/>
        </authorList>
    </citation>
    <scope>NUCLEOTIDE SEQUENCE</scope>
    <source>
        <strain evidence="9">NBRC 12829</strain>
    </source>
</reference>
<sequence length="487" mass="50528">MNFLKRAGWRLASHLGKTVMLTGLLFVICTLVLSGFLIQAAAARAAESAKESVGVVATMQLDVNGLINSGKAKKNNGAAAGVIGPEGDLRRELVDKICASSVVAQCNYSTESGAAPTDGTKLYEPVPLPAGQKDDGLDFFKAEGVRDLDAVSSFRSGDDKLVDGQGIEPDSPRDMVVIEERLAKANGFKVGDRIKLQVGTMPAVGQEKDERQYEFLVGGIYRSATPDSGQYLPAMMNPANQLYVTPEGGSLLLGKDPAAGGAVVRSATFTLRGPDDLAQLKADAEAAGADPEIFPLTVNDKAYRTLVGPITRTASFATATVWLVAVAGTAILALVVASNLRERRNELGILMSLGERKPRLLGQHLVEVTACAVAAIGLAAAGSQFLSQAVGDQLLAGEVSSAKEQAASEGRQRDPGDVMGGSGTGLDSGSGTDADTPGPIDRMDIHTGPADIARIGATGLGIAALATLLPGIRVLRLTPRDILSKGN</sequence>
<proteinExistence type="predicted"/>
<dbReference type="Proteomes" id="UP000600026">
    <property type="component" value="Unassembled WGS sequence"/>
</dbReference>
<feature type="region of interest" description="Disordered" evidence="6">
    <location>
        <begin position="401"/>
        <end position="445"/>
    </location>
</feature>
<protein>
    <submittedName>
        <fullName evidence="9">ABC transporter permease</fullName>
    </submittedName>
</protein>
<gene>
    <name evidence="9" type="ORF">Sxan_27350</name>
</gene>
<feature type="transmembrane region" description="Helical" evidence="7">
    <location>
        <begin position="452"/>
        <end position="475"/>
    </location>
</feature>
<evidence type="ECO:0000256" key="6">
    <source>
        <dbReference type="SAM" id="MobiDB-lite"/>
    </source>
</evidence>
<keyword evidence="10" id="KW-1185">Reference proteome</keyword>
<dbReference type="Pfam" id="PF02687">
    <property type="entry name" value="FtsX"/>
    <property type="match status" value="1"/>
</dbReference>
<evidence type="ECO:0000256" key="7">
    <source>
        <dbReference type="SAM" id="Phobius"/>
    </source>
</evidence>
<dbReference type="InterPro" id="IPR003838">
    <property type="entry name" value="ABC3_permease_C"/>
</dbReference>
<keyword evidence="3 7" id="KW-0812">Transmembrane</keyword>
<comment type="subcellular location">
    <subcellularLocation>
        <location evidence="1">Cell membrane</location>
        <topology evidence="1">Multi-pass membrane protein</topology>
    </subcellularLocation>
</comment>
<evidence type="ECO:0000313" key="9">
    <source>
        <dbReference type="EMBL" id="GHI85371.1"/>
    </source>
</evidence>
<evidence type="ECO:0000256" key="3">
    <source>
        <dbReference type="ARBA" id="ARBA00022692"/>
    </source>
</evidence>
<evidence type="ECO:0000313" key="10">
    <source>
        <dbReference type="Proteomes" id="UP000600026"/>
    </source>
</evidence>
<keyword evidence="2" id="KW-1003">Cell membrane</keyword>
<feature type="transmembrane region" description="Helical" evidence="7">
    <location>
        <begin position="361"/>
        <end position="381"/>
    </location>
</feature>
<name>A0A919LCL6_9ACTN</name>
<dbReference type="EMBL" id="BNEE01000006">
    <property type="protein sequence ID" value="GHI85371.1"/>
    <property type="molecule type" value="Genomic_DNA"/>
</dbReference>
<dbReference type="GO" id="GO:0005886">
    <property type="term" value="C:plasma membrane"/>
    <property type="evidence" value="ECO:0007669"/>
    <property type="project" value="UniProtKB-SubCell"/>
</dbReference>
<dbReference type="RefSeq" id="WP_031140549.1">
    <property type="nucleotide sequence ID" value="NZ_BNEE01000006.1"/>
</dbReference>
<evidence type="ECO:0000256" key="2">
    <source>
        <dbReference type="ARBA" id="ARBA00022475"/>
    </source>
</evidence>
<keyword evidence="4 7" id="KW-1133">Transmembrane helix</keyword>
<dbReference type="AlphaFoldDB" id="A0A919LCL6"/>
<organism evidence="9 10">
    <name type="scientific">Streptomyces xanthophaeus</name>
    <dbReference type="NCBI Taxonomy" id="67385"/>
    <lineage>
        <taxon>Bacteria</taxon>
        <taxon>Bacillati</taxon>
        <taxon>Actinomycetota</taxon>
        <taxon>Actinomycetes</taxon>
        <taxon>Kitasatosporales</taxon>
        <taxon>Streptomycetaceae</taxon>
        <taxon>Streptomyces</taxon>
    </lineage>
</organism>
<feature type="transmembrane region" description="Helical" evidence="7">
    <location>
        <begin position="319"/>
        <end position="340"/>
    </location>
</feature>
<dbReference type="InterPro" id="IPR050250">
    <property type="entry name" value="Macrolide_Exporter_MacB"/>
</dbReference>
<feature type="compositionally biased region" description="Gly residues" evidence="6">
    <location>
        <begin position="418"/>
        <end position="428"/>
    </location>
</feature>
<evidence type="ECO:0000259" key="8">
    <source>
        <dbReference type="Pfam" id="PF02687"/>
    </source>
</evidence>
<dbReference type="GO" id="GO:0022857">
    <property type="term" value="F:transmembrane transporter activity"/>
    <property type="evidence" value="ECO:0007669"/>
    <property type="project" value="TreeGrafter"/>
</dbReference>
<evidence type="ECO:0000256" key="5">
    <source>
        <dbReference type="ARBA" id="ARBA00023136"/>
    </source>
</evidence>
<evidence type="ECO:0000256" key="1">
    <source>
        <dbReference type="ARBA" id="ARBA00004651"/>
    </source>
</evidence>